<dbReference type="GO" id="GO:0006805">
    <property type="term" value="P:xenobiotic metabolic process"/>
    <property type="evidence" value="ECO:0007669"/>
    <property type="project" value="TreeGrafter"/>
</dbReference>
<dbReference type="GO" id="GO:0005506">
    <property type="term" value="F:iron ion binding"/>
    <property type="evidence" value="ECO:0007669"/>
    <property type="project" value="InterPro"/>
</dbReference>
<dbReference type="GO" id="GO:0020037">
    <property type="term" value="F:heme binding"/>
    <property type="evidence" value="ECO:0007669"/>
    <property type="project" value="InterPro"/>
</dbReference>
<evidence type="ECO:0000256" key="8">
    <source>
        <dbReference type="ARBA" id="ARBA00022824"/>
    </source>
</evidence>
<evidence type="ECO:0000256" key="6">
    <source>
        <dbReference type="ARBA" id="ARBA00022617"/>
    </source>
</evidence>
<dbReference type="InterPro" id="IPR036396">
    <property type="entry name" value="Cyt_P450_sf"/>
</dbReference>
<dbReference type="InterPro" id="IPR001128">
    <property type="entry name" value="Cyt_P450"/>
</dbReference>
<dbReference type="PANTHER" id="PTHR24300">
    <property type="entry name" value="CYTOCHROME P450 508A4-RELATED"/>
    <property type="match status" value="1"/>
</dbReference>
<proteinExistence type="inferred from homology"/>
<sequence>MSKLLTFLPSWRPFVPGFLIRQEDRLKRREKIYSYMQGLIDEHRRTVDPSEPRDLIDCYIIEEKRLKDAGKDSSTFQDDSVAWSLADIFIAGAETTSTTLRWFFLYMVVYPKIQSRIQEEIDNVVGKDRLPNSEDRVRMPYTEAVLWEIWRHKTIVPLGVDRRASKDVEFVGYQIPKGTIMTTMIYAIHHDPDNFEHPEVFNPDRFLTESGQLIKNPKIMPFQA</sequence>
<evidence type="ECO:0000256" key="3">
    <source>
        <dbReference type="ARBA" id="ARBA00004174"/>
    </source>
</evidence>
<evidence type="ECO:0000256" key="5">
    <source>
        <dbReference type="ARBA" id="ARBA00010617"/>
    </source>
</evidence>
<dbReference type="InterPro" id="IPR002401">
    <property type="entry name" value="Cyt_P450_E_grp-I"/>
</dbReference>
<evidence type="ECO:0000256" key="4">
    <source>
        <dbReference type="ARBA" id="ARBA00004406"/>
    </source>
</evidence>
<dbReference type="PRINTS" id="PR00463">
    <property type="entry name" value="EP450I"/>
</dbReference>
<dbReference type="EMBL" id="OA893289">
    <property type="protein sequence ID" value="CAD7285036.1"/>
    <property type="molecule type" value="Genomic_DNA"/>
</dbReference>
<evidence type="ECO:0000256" key="2">
    <source>
        <dbReference type="ARBA" id="ARBA00003690"/>
    </source>
</evidence>
<keyword evidence="11" id="KW-0408">Iron</keyword>
<dbReference type="GO" id="GO:0006082">
    <property type="term" value="P:organic acid metabolic process"/>
    <property type="evidence" value="ECO:0007669"/>
    <property type="project" value="TreeGrafter"/>
</dbReference>
<organism evidence="14">
    <name type="scientific">Notodromas monacha</name>
    <dbReference type="NCBI Taxonomy" id="399045"/>
    <lineage>
        <taxon>Eukaryota</taxon>
        <taxon>Metazoa</taxon>
        <taxon>Ecdysozoa</taxon>
        <taxon>Arthropoda</taxon>
        <taxon>Crustacea</taxon>
        <taxon>Oligostraca</taxon>
        <taxon>Ostracoda</taxon>
        <taxon>Podocopa</taxon>
        <taxon>Podocopida</taxon>
        <taxon>Cypridocopina</taxon>
        <taxon>Cypridoidea</taxon>
        <taxon>Cyprididae</taxon>
        <taxon>Notodromas</taxon>
    </lineage>
</organism>
<dbReference type="InterPro" id="IPR050182">
    <property type="entry name" value="Cytochrome_P450_fam2"/>
</dbReference>
<dbReference type="EMBL" id="CAJPEX010011252">
    <property type="protein sequence ID" value="CAG0925188.1"/>
    <property type="molecule type" value="Genomic_DNA"/>
</dbReference>
<accession>A0A7R9C0H7</accession>
<dbReference type="SUPFAM" id="SSF48264">
    <property type="entry name" value="Cytochrome P450"/>
    <property type="match status" value="1"/>
</dbReference>
<evidence type="ECO:0000256" key="11">
    <source>
        <dbReference type="ARBA" id="ARBA00023004"/>
    </source>
</evidence>
<evidence type="ECO:0000313" key="14">
    <source>
        <dbReference type="EMBL" id="CAD7285036.1"/>
    </source>
</evidence>
<dbReference type="GO" id="GO:0005789">
    <property type="term" value="C:endoplasmic reticulum membrane"/>
    <property type="evidence" value="ECO:0007669"/>
    <property type="project" value="UniProtKB-SubCell"/>
</dbReference>
<keyword evidence="9" id="KW-0492">Microsome</keyword>
<keyword evidence="12" id="KW-0503">Monooxygenase</keyword>
<comment type="cofactor">
    <cofactor evidence="1">
        <name>heme</name>
        <dbReference type="ChEBI" id="CHEBI:30413"/>
    </cofactor>
</comment>
<evidence type="ECO:0000256" key="9">
    <source>
        <dbReference type="ARBA" id="ARBA00022848"/>
    </source>
</evidence>
<keyword evidence="8" id="KW-0256">Endoplasmic reticulum</keyword>
<dbReference type="FunFam" id="1.10.630.10:FF:000238">
    <property type="entry name" value="Cytochrome P450 2A6"/>
    <property type="match status" value="1"/>
</dbReference>
<gene>
    <name evidence="14" type="ORF">NMOB1V02_LOCUS12638</name>
</gene>
<comment type="subcellular location">
    <subcellularLocation>
        <location evidence="4">Endoplasmic reticulum membrane</location>
        <topology evidence="4">Peripheral membrane protein</topology>
    </subcellularLocation>
    <subcellularLocation>
        <location evidence="3">Microsome membrane</location>
        <topology evidence="3">Peripheral membrane protein</topology>
    </subcellularLocation>
</comment>
<dbReference type="Gene3D" id="1.10.630.10">
    <property type="entry name" value="Cytochrome P450"/>
    <property type="match status" value="1"/>
</dbReference>
<evidence type="ECO:0000256" key="13">
    <source>
        <dbReference type="ARBA" id="ARBA00023136"/>
    </source>
</evidence>
<evidence type="ECO:0000256" key="12">
    <source>
        <dbReference type="ARBA" id="ARBA00023033"/>
    </source>
</evidence>
<evidence type="ECO:0000313" key="15">
    <source>
        <dbReference type="Proteomes" id="UP000678499"/>
    </source>
</evidence>
<name>A0A7R9C0H7_9CRUS</name>
<dbReference type="Proteomes" id="UP000678499">
    <property type="component" value="Unassembled WGS sequence"/>
</dbReference>
<evidence type="ECO:0008006" key="16">
    <source>
        <dbReference type="Google" id="ProtNLM"/>
    </source>
</evidence>
<comment type="function">
    <text evidence="2">May be involved in the metabolism of insect hormones and in the breakdown of synthetic insecticides.</text>
</comment>
<dbReference type="PANTHER" id="PTHR24300:SF375">
    <property type="entry name" value="CYTOCHROME P450 FAMILY"/>
    <property type="match status" value="1"/>
</dbReference>
<dbReference type="AlphaFoldDB" id="A0A7R9C0H7"/>
<feature type="non-terminal residue" evidence="14">
    <location>
        <position position="224"/>
    </location>
</feature>
<evidence type="ECO:0000256" key="1">
    <source>
        <dbReference type="ARBA" id="ARBA00001971"/>
    </source>
</evidence>
<keyword evidence="7" id="KW-0479">Metal-binding</keyword>
<keyword evidence="15" id="KW-1185">Reference proteome</keyword>
<reference evidence="14" key="1">
    <citation type="submission" date="2020-11" db="EMBL/GenBank/DDBJ databases">
        <authorList>
            <person name="Tran Van P."/>
        </authorList>
    </citation>
    <scope>NUCLEOTIDE SEQUENCE</scope>
</reference>
<protein>
    <recommendedName>
        <fullName evidence="16">Cytochrome P450</fullName>
    </recommendedName>
</protein>
<keyword evidence="10" id="KW-0560">Oxidoreductase</keyword>
<dbReference type="Pfam" id="PF00067">
    <property type="entry name" value="p450"/>
    <property type="match status" value="1"/>
</dbReference>
<dbReference type="GO" id="GO:0016712">
    <property type="term" value="F:oxidoreductase activity, acting on paired donors, with incorporation or reduction of molecular oxygen, reduced flavin or flavoprotein as one donor, and incorporation of one atom of oxygen"/>
    <property type="evidence" value="ECO:0007669"/>
    <property type="project" value="TreeGrafter"/>
</dbReference>
<comment type="similarity">
    <text evidence="5">Belongs to the cytochrome P450 family.</text>
</comment>
<keyword evidence="13" id="KW-0472">Membrane</keyword>
<keyword evidence="6" id="KW-0349">Heme</keyword>
<evidence type="ECO:0000256" key="10">
    <source>
        <dbReference type="ARBA" id="ARBA00023002"/>
    </source>
</evidence>
<dbReference type="OrthoDB" id="6365766at2759"/>
<evidence type="ECO:0000256" key="7">
    <source>
        <dbReference type="ARBA" id="ARBA00022723"/>
    </source>
</evidence>